<accession>L0HE94</accession>
<evidence type="ECO:0000256" key="1">
    <source>
        <dbReference type="SAM" id="Coils"/>
    </source>
</evidence>
<dbReference type="STRING" id="593750.Metfor_1288"/>
<dbReference type="InParanoid" id="L0HE94"/>
<reference evidence="2 3" key="2">
    <citation type="journal article" date="2014" name="Genome Announc.">
        <title>Complete Genome Sequence of Methanoregula formicica SMSPT, a Mesophilic Hydrogenotrophic Methanogen Isolated from a Methanogenic Upflow Anaerobic Sludge Blanket Reactor.</title>
        <authorList>
            <person name="Yamamoto K."/>
            <person name="Tamaki H."/>
            <person name="Cadillo-Quiroz H."/>
            <person name="Imachi H."/>
            <person name="Kyrpides N."/>
            <person name="Woyke T."/>
            <person name="Goodwin L."/>
            <person name="Zinder S.H."/>
            <person name="Kamagata Y."/>
            <person name="Liu W.T."/>
        </authorList>
    </citation>
    <scope>NUCLEOTIDE SEQUENCE [LARGE SCALE GENOMIC DNA]</scope>
    <source>
        <strain evidence="3">DSM 22288 / NBRC 105244 / SMSP</strain>
    </source>
</reference>
<dbReference type="HOGENOM" id="CLU_052776_0_0_2"/>
<organism evidence="2 3">
    <name type="scientific">Methanoregula formicica (strain DSM 22288 / NBRC 105244 / SMSP)</name>
    <dbReference type="NCBI Taxonomy" id="593750"/>
    <lineage>
        <taxon>Archaea</taxon>
        <taxon>Methanobacteriati</taxon>
        <taxon>Methanobacteriota</taxon>
        <taxon>Stenosarchaea group</taxon>
        <taxon>Methanomicrobia</taxon>
        <taxon>Methanomicrobiales</taxon>
        <taxon>Methanoregulaceae</taxon>
        <taxon>Methanoregula</taxon>
    </lineage>
</organism>
<sequence length="432" mass="48151">MALHTFIQKIFGTGKSAPQVTLAFSEVPAWITGRESTAKETLVTATREPMREIRNGIATLQLIVTNIAAAEHDESLHPKLRTIAKNSLPQFVRAMKVNLNKDLPEDPGEFYPIAAECIKNCLHTVQGQGRYLQAIFPDDMKAVRSGIDTLGRGINSMNPVLAAYRKEMTGLAVSREKYETITGLMADLEASEEKVKRSHARIAEIRERVASIDQELLSLSQDARMKDIDEQRKVHAGLCGRRDDAARTYSALSMTASHVFRKAEKIATKQRHASEVSLLNAAMEVLSDHEIPDTGRLDAALAAACPLAERMIADGDVVVKNKEERAIFSDTPRFREEIVRAGRSLRELEEQCQRAECAIASHPLLVKMQSLEREKAQLAAMTVKEEQGLSELGQWREKTQKQIPELLQQLREKITEMSGDNVQLQDPELPAP</sequence>
<dbReference type="AlphaFoldDB" id="L0HE94"/>
<dbReference type="OrthoDB" id="111184at2157"/>
<dbReference type="KEGG" id="mfo:Metfor_1288"/>
<dbReference type="GeneID" id="14310601"/>
<dbReference type="Proteomes" id="UP000010824">
    <property type="component" value="Chromosome"/>
</dbReference>
<feature type="coiled-coil region" evidence="1">
    <location>
        <begin position="188"/>
        <end position="222"/>
    </location>
</feature>
<evidence type="ECO:0000313" key="3">
    <source>
        <dbReference type="Proteomes" id="UP000010824"/>
    </source>
</evidence>
<keyword evidence="1" id="KW-0175">Coiled coil</keyword>
<protein>
    <submittedName>
        <fullName evidence="2">Uncharacterized protein</fullName>
    </submittedName>
</protein>
<evidence type="ECO:0000313" key="2">
    <source>
        <dbReference type="EMBL" id="AGB02330.1"/>
    </source>
</evidence>
<dbReference type="eggNOG" id="arCOG05201">
    <property type="taxonomic scope" value="Archaea"/>
</dbReference>
<keyword evidence="3" id="KW-1185">Reference proteome</keyword>
<name>L0HE94_METFS</name>
<gene>
    <name evidence="2" type="ordered locus">Metfor_1288</name>
</gene>
<proteinExistence type="predicted"/>
<dbReference type="RefSeq" id="WP_015285293.1">
    <property type="nucleotide sequence ID" value="NC_019943.1"/>
</dbReference>
<reference evidence="3" key="1">
    <citation type="submission" date="2011-12" db="EMBL/GenBank/DDBJ databases">
        <title>Complete sequence of Methanoregula formicicum SMSP.</title>
        <authorList>
            <person name="Lucas S."/>
            <person name="Han J."/>
            <person name="Lapidus A."/>
            <person name="Cheng J.-F."/>
            <person name="Goodwin L."/>
            <person name="Pitluck S."/>
            <person name="Peters L."/>
            <person name="Ovchinnikova G."/>
            <person name="Teshima H."/>
            <person name="Detter J.C."/>
            <person name="Han C."/>
            <person name="Tapia R."/>
            <person name="Land M."/>
            <person name="Hauser L."/>
            <person name="Kyrpides N."/>
            <person name="Ivanova N."/>
            <person name="Pagani I."/>
            <person name="Imachi H."/>
            <person name="Tamaki H."/>
            <person name="Sekiguchi Y."/>
            <person name="Kamagata Y."/>
            <person name="Cadillo-Quiroz H."/>
            <person name="Zinder S."/>
            <person name="Liu W.-T."/>
            <person name="Woyke T."/>
        </authorList>
    </citation>
    <scope>NUCLEOTIDE SEQUENCE [LARGE SCALE GENOMIC DNA]</scope>
    <source>
        <strain evidence="3">DSM 22288 / NBRC 105244 / SMSP</strain>
    </source>
</reference>
<dbReference type="EMBL" id="CP003167">
    <property type="protein sequence ID" value="AGB02330.1"/>
    <property type="molecule type" value="Genomic_DNA"/>
</dbReference>